<dbReference type="Proteomes" id="UP001201812">
    <property type="component" value="Unassembled WGS sequence"/>
</dbReference>
<organism evidence="2 3">
    <name type="scientific">Ditylenchus destructor</name>
    <dbReference type="NCBI Taxonomy" id="166010"/>
    <lineage>
        <taxon>Eukaryota</taxon>
        <taxon>Metazoa</taxon>
        <taxon>Ecdysozoa</taxon>
        <taxon>Nematoda</taxon>
        <taxon>Chromadorea</taxon>
        <taxon>Rhabditida</taxon>
        <taxon>Tylenchina</taxon>
        <taxon>Tylenchomorpha</taxon>
        <taxon>Sphaerularioidea</taxon>
        <taxon>Anguinidae</taxon>
        <taxon>Anguininae</taxon>
        <taxon>Ditylenchus</taxon>
    </lineage>
</organism>
<feature type="region of interest" description="Disordered" evidence="1">
    <location>
        <begin position="43"/>
        <end position="68"/>
    </location>
</feature>
<reference evidence="2" key="1">
    <citation type="submission" date="2022-01" db="EMBL/GenBank/DDBJ databases">
        <title>Genome Sequence Resource for Two Populations of Ditylenchus destructor, the Migratory Endoparasitic Phytonematode.</title>
        <authorList>
            <person name="Zhang H."/>
            <person name="Lin R."/>
            <person name="Xie B."/>
        </authorList>
    </citation>
    <scope>NUCLEOTIDE SEQUENCE</scope>
    <source>
        <strain evidence="2">BazhouSP</strain>
    </source>
</reference>
<evidence type="ECO:0000313" key="2">
    <source>
        <dbReference type="EMBL" id="KAI1692631.1"/>
    </source>
</evidence>
<protein>
    <submittedName>
        <fullName evidence="2">Laminin-like protein epi-1</fullName>
    </submittedName>
</protein>
<comment type="caution">
    <text evidence="2">The sequence shown here is derived from an EMBL/GenBank/DDBJ whole genome shotgun (WGS) entry which is preliminary data.</text>
</comment>
<evidence type="ECO:0000313" key="3">
    <source>
        <dbReference type="Proteomes" id="UP001201812"/>
    </source>
</evidence>
<proteinExistence type="predicted"/>
<dbReference type="EMBL" id="JAKKPZ010000735">
    <property type="protein sequence ID" value="KAI1692631.1"/>
    <property type="molecule type" value="Genomic_DNA"/>
</dbReference>
<gene>
    <name evidence="2" type="ORF">DdX_21151</name>
</gene>
<evidence type="ECO:0000256" key="1">
    <source>
        <dbReference type="SAM" id="MobiDB-lite"/>
    </source>
</evidence>
<dbReference type="AlphaFoldDB" id="A0AAD4QVZ1"/>
<sequence length="251" mass="28763">MGQVIGLVKKMETGEISRLQTEVAKLSDENAIKNQELTGLQLRLDKSEKQTKDEQKRSQNLANQMEIETESLREQIRKKTAQAEKLSYEIAEVKRNLSDCQTELSDAVTDANDRVFLDHAQISHLQTEVTEVTKDNAKLKRDLSNSQKRLTASKKLVEKIVVMNNESVKAKREFSDRLEAADKRIADMIKEKEEMANDLKHWEHLRQLVGEATEYAEGILKKKSESKDKESLRQQNLPRLVPIVPPSAWVQ</sequence>
<name>A0AAD4QVZ1_9BILA</name>
<accession>A0AAD4QVZ1</accession>
<feature type="compositionally biased region" description="Basic and acidic residues" evidence="1">
    <location>
        <begin position="43"/>
        <end position="57"/>
    </location>
</feature>
<keyword evidence="3" id="KW-1185">Reference proteome</keyword>